<keyword evidence="2" id="KW-1185">Reference proteome</keyword>
<protein>
    <submittedName>
        <fullName evidence="1">Uncharacterized protein</fullName>
    </submittedName>
</protein>
<organism evidence="1 2">
    <name type="scientific">Rhizobium tubonense</name>
    <dbReference type="NCBI Taxonomy" id="484088"/>
    <lineage>
        <taxon>Bacteria</taxon>
        <taxon>Pseudomonadati</taxon>
        <taxon>Pseudomonadota</taxon>
        <taxon>Alphaproteobacteria</taxon>
        <taxon>Hyphomicrobiales</taxon>
        <taxon>Rhizobiaceae</taxon>
        <taxon>Rhizobium/Agrobacterium group</taxon>
        <taxon>Rhizobium</taxon>
    </lineage>
</organism>
<reference evidence="1 2" key="1">
    <citation type="journal article" date="2018" name="Sci. Rep.">
        <title>Rhizobium tumorigenes sp. nov., a novel plant tumorigenic bacterium isolated from cane gall tumors on thornless blackberry.</title>
        <authorList>
            <person name="Kuzmanovi N."/>
            <person name="Smalla K."/>
            <person name="Gronow S."/>
            <person name="PuBawska J."/>
        </authorList>
    </citation>
    <scope>NUCLEOTIDE SEQUENCE [LARGE SCALE GENOMIC DNA]</scope>
    <source>
        <strain evidence="1 2">CCBAU 85046</strain>
    </source>
</reference>
<dbReference type="EMBL" id="PCDP01000022">
    <property type="protein sequence ID" value="PZM15339.1"/>
    <property type="molecule type" value="Genomic_DNA"/>
</dbReference>
<gene>
    <name evidence="1" type="ORF">CPY51_07465</name>
</gene>
<dbReference type="Proteomes" id="UP000248925">
    <property type="component" value="Unassembled WGS sequence"/>
</dbReference>
<dbReference type="AlphaFoldDB" id="A0A2W4CSD5"/>
<comment type="caution">
    <text evidence="1">The sequence shown here is derived from an EMBL/GenBank/DDBJ whole genome shotgun (WGS) entry which is preliminary data.</text>
</comment>
<evidence type="ECO:0000313" key="2">
    <source>
        <dbReference type="Proteomes" id="UP000248925"/>
    </source>
</evidence>
<accession>A0A2W4CSD5</accession>
<evidence type="ECO:0000313" key="1">
    <source>
        <dbReference type="EMBL" id="PZM15339.1"/>
    </source>
</evidence>
<name>A0A2W4CSD5_9HYPH</name>
<sequence>MSSGPFADSLIQTRSHEKVFGLPAVEKIPWETLVYKICRNGNVEQQREGDRFAGASHDGVEPADMRRLEPAALPPFQADKAADGWSLGRRLVKEAARQSGHSGQA</sequence>
<proteinExistence type="predicted"/>